<dbReference type="InterPro" id="IPR018948">
    <property type="entry name" value="GTP-bd_TrmE_N"/>
</dbReference>
<evidence type="ECO:0000256" key="1">
    <source>
        <dbReference type="ARBA" id="ARBA00004173"/>
    </source>
</evidence>
<dbReference type="InterPro" id="IPR006073">
    <property type="entry name" value="GTP-bd"/>
</dbReference>
<accession>W6MJB1</accession>
<dbReference type="SUPFAM" id="SSF52540">
    <property type="entry name" value="P-loop containing nucleoside triphosphate hydrolases"/>
    <property type="match status" value="1"/>
</dbReference>
<dbReference type="NCBIfam" id="TIGR00450">
    <property type="entry name" value="mnmE_trmE_thdF"/>
    <property type="match status" value="1"/>
</dbReference>
<evidence type="ECO:0000256" key="6">
    <source>
        <dbReference type="RuleBase" id="RU003313"/>
    </source>
</evidence>
<dbReference type="PROSITE" id="PS51709">
    <property type="entry name" value="G_TRME"/>
    <property type="match status" value="1"/>
</dbReference>
<dbReference type="AlphaFoldDB" id="W6MJB1"/>
<keyword evidence="9" id="KW-1185">Reference proteome</keyword>
<reference evidence="8" key="1">
    <citation type="submission" date="2013-12" db="EMBL/GenBank/DDBJ databases">
        <authorList>
            <person name="Genoscope - CEA"/>
        </authorList>
    </citation>
    <scope>NUCLEOTIDE SEQUENCE</scope>
    <source>
        <strain evidence="8">CBS 1993</strain>
    </source>
</reference>
<dbReference type="Pfam" id="PF12631">
    <property type="entry name" value="MnmE_helical"/>
    <property type="match status" value="1"/>
</dbReference>
<dbReference type="Pfam" id="PF10396">
    <property type="entry name" value="TrmE_N"/>
    <property type="match status" value="1"/>
</dbReference>
<dbReference type="Gene3D" id="3.40.50.300">
    <property type="entry name" value="P-loop containing nucleotide triphosphate hydrolases"/>
    <property type="match status" value="1"/>
</dbReference>
<dbReference type="CDD" id="cd14858">
    <property type="entry name" value="TrmE_N"/>
    <property type="match status" value="1"/>
</dbReference>
<dbReference type="InterPro" id="IPR027417">
    <property type="entry name" value="P-loop_NTPase"/>
</dbReference>
<keyword evidence="3 6" id="KW-0819">tRNA processing</keyword>
<dbReference type="SUPFAM" id="SSF116878">
    <property type="entry name" value="TrmE connector domain"/>
    <property type="match status" value="1"/>
</dbReference>
<name>W6MJB1_9ASCO</name>
<dbReference type="STRING" id="1382522.W6MJB1"/>
<dbReference type="InterPro" id="IPR004520">
    <property type="entry name" value="GTPase_MnmE"/>
</dbReference>
<dbReference type="HOGENOM" id="CLU_019624_3_1_1"/>
<dbReference type="GO" id="GO:0070899">
    <property type="term" value="P:mitochondrial tRNA wobble uridine modification"/>
    <property type="evidence" value="ECO:0007669"/>
    <property type="project" value="EnsemblFungi"/>
</dbReference>
<dbReference type="PANTHER" id="PTHR42714">
    <property type="entry name" value="TRNA MODIFICATION GTPASE GTPBP3"/>
    <property type="match status" value="1"/>
</dbReference>
<proteinExistence type="inferred from homology"/>
<dbReference type="CDD" id="cd04164">
    <property type="entry name" value="trmE"/>
    <property type="match status" value="1"/>
</dbReference>
<dbReference type="InterPro" id="IPR005225">
    <property type="entry name" value="Small_GTP-bd"/>
</dbReference>
<dbReference type="Gene3D" id="3.30.1360.120">
    <property type="entry name" value="Probable tRNA modification gtpase trme, domain 1"/>
    <property type="match status" value="1"/>
</dbReference>
<reference evidence="8" key="2">
    <citation type="submission" date="2014-02" db="EMBL/GenBank/DDBJ databases">
        <title>Complete DNA sequence of /Kuraishia capsulata/ illustrates novel genomic features among budding yeasts (/Saccharomycotina/).</title>
        <authorList>
            <person name="Morales L."/>
            <person name="Noel B."/>
            <person name="Porcel B."/>
            <person name="Marcet-Houben M."/>
            <person name="Hullo M-F."/>
            <person name="Sacerdot C."/>
            <person name="Tekaia F."/>
            <person name="Leh-Louis V."/>
            <person name="Despons L."/>
            <person name="Khanna V."/>
            <person name="Aury J-M."/>
            <person name="Barbe V."/>
            <person name="Couloux A."/>
            <person name="Labadie K."/>
            <person name="Pelletier E."/>
            <person name="Souciet J-L."/>
            <person name="Boekhout T."/>
            <person name="Gabaldon T."/>
            <person name="Wincker P."/>
            <person name="Dujon B."/>
        </authorList>
    </citation>
    <scope>NUCLEOTIDE SEQUENCE</scope>
    <source>
        <strain evidence="8">CBS 1993</strain>
    </source>
</reference>
<dbReference type="GO" id="GO:0005525">
    <property type="term" value="F:GTP binding"/>
    <property type="evidence" value="ECO:0007669"/>
    <property type="project" value="UniProtKB-KW"/>
</dbReference>
<dbReference type="FunFam" id="3.30.1360.120:FF:000007">
    <property type="entry name" value="tRNA modification GTPase GTPBP3, mitochondrial"/>
    <property type="match status" value="1"/>
</dbReference>
<sequence length="492" mass="53897">MRSFLGVRFLSNSATEYVRPTIYALSTRPGRAAIGVIRISGPASTNVFKALTGKTIAPKHRASSLRKLVSPKTGVLLDHALTLFFRGPKSYTGEDLLELHVHGGTAVIEGVLKAIENLHTPYQPIRHAEKGEFSKRAFQNGRFDLTELEGINSLIHAETESQRLMSLRSMEGETNALFSRWRTDIVNNVALLTTIIDFGEEHGVEETDEIFQTVRNNVLDLQREVSEYIARLDRSEILLRGIQAVLLGPPNAGKSSLLNVISNSNTAIVSDIAGTTRDIINVPLDISGYKVVIGDAAGIRSLNDADQIEAEGIKRAMAKSATADLVLVIVPVDDLEVDDEFVNHIKQMSKRGKRILVVINKSDLLVNNADLERVLTELQSKLGLPSKDFTAVSCSTGVGVDNLLSTLTQEFKSLTWYEDQDPVSISDRAKDILVKDVLYGFEEFLLFSESNDVVLAGETLRYSIEGIGKITGEAVGIEEILGVVFSSFCIGK</sequence>
<dbReference type="EMBL" id="HG793126">
    <property type="protein sequence ID" value="CDK26043.1"/>
    <property type="molecule type" value="Genomic_DNA"/>
</dbReference>
<evidence type="ECO:0000313" key="9">
    <source>
        <dbReference type="Proteomes" id="UP000019384"/>
    </source>
</evidence>
<dbReference type="NCBIfam" id="TIGR00231">
    <property type="entry name" value="small_GTP"/>
    <property type="match status" value="1"/>
</dbReference>
<evidence type="ECO:0000256" key="5">
    <source>
        <dbReference type="ARBA" id="ARBA00023134"/>
    </source>
</evidence>
<dbReference type="InterPro" id="IPR027266">
    <property type="entry name" value="TrmE/GcvT-like"/>
</dbReference>
<dbReference type="InterPro" id="IPR031168">
    <property type="entry name" value="G_TrmE"/>
</dbReference>
<dbReference type="GO" id="GO:0030488">
    <property type="term" value="P:tRNA methylation"/>
    <property type="evidence" value="ECO:0007669"/>
    <property type="project" value="TreeGrafter"/>
</dbReference>
<dbReference type="InterPro" id="IPR025867">
    <property type="entry name" value="MnmE_helical"/>
</dbReference>
<comment type="subcellular location">
    <subcellularLocation>
        <location evidence="1">Mitochondrion</location>
    </subcellularLocation>
</comment>
<dbReference type="GO" id="GO:0003924">
    <property type="term" value="F:GTPase activity"/>
    <property type="evidence" value="ECO:0007669"/>
    <property type="project" value="InterPro"/>
</dbReference>
<keyword evidence="4 6" id="KW-0547">Nucleotide-binding</keyword>
<evidence type="ECO:0000256" key="3">
    <source>
        <dbReference type="ARBA" id="ARBA00022694"/>
    </source>
</evidence>
<dbReference type="Gene3D" id="1.20.120.430">
    <property type="entry name" value="tRNA modification GTPase MnmE domain 2"/>
    <property type="match status" value="1"/>
</dbReference>
<dbReference type="InterPro" id="IPR027368">
    <property type="entry name" value="MnmE_dom2"/>
</dbReference>
<comment type="similarity">
    <text evidence="2 6">Belongs to the TRAFAC class TrmE-Era-EngA-EngB-Septin-like GTPase superfamily. TrmE GTPase family.</text>
</comment>
<dbReference type="OrthoDB" id="188276at2759"/>
<evidence type="ECO:0000259" key="7">
    <source>
        <dbReference type="PROSITE" id="PS51709"/>
    </source>
</evidence>
<dbReference type="Pfam" id="PF01926">
    <property type="entry name" value="MMR_HSR1"/>
    <property type="match status" value="1"/>
</dbReference>
<dbReference type="GeneID" id="34519440"/>
<organism evidence="8 9">
    <name type="scientific">Kuraishia capsulata CBS 1993</name>
    <dbReference type="NCBI Taxonomy" id="1382522"/>
    <lineage>
        <taxon>Eukaryota</taxon>
        <taxon>Fungi</taxon>
        <taxon>Dikarya</taxon>
        <taxon>Ascomycota</taxon>
        <taxon>Saccharomycotina</taxon>
        <taxon>Pichiomycetes</taxon>
        <taxon>Pichiales</taxon>
        <taxon>Pichiaceae</taxon>
        <taxon>Kuraishia</taxon>
    </lineage>
</organism>
<keyword evidence="5 6" id="KW-0342">GTP-binding</keyword>
<dbReference type="Proteomes" id="UP000019384">
    <property type="component" value="Unassembled WGS sequence"/>
</dbReference>
<feature type="domain" description="TrmE-type G" evidence="7">
    <location>
        <begin position="241"/>
        <end position="412"/>
    </location>
</feature>
<gene>
    <name evidence="8" type="ORF">KUCA_T00002014001</name>
</gene>
<evidence type="ECO:0000256" key="2">
    <source>
        <dbReference type="ARBA" id="ARBA00011043"/>
    </source>
</evidence>
<dbReference type="PANTHER" id="PTHR42714:SF2">
    <property type="entry name" value="TRNA MODIFICATION GTPASE GTPBP3, MITOCHONDRIAL"/>
    <property type="match status" value="1"/>
</dbReference>
<dbReference type="NCBIfam" id="NF003661">
    <property type="entry name" value="PRK05291.1-3"/>
    <property type="match status" value="1"/>
</dbReference>
<evidence type="ECO:0000313" key="8">
    <source>
        <dbReference type="EMBL" id="CDK26043.1"/>
    </source>
</evidence>
<dbReference type="GO" id="GO:0005743">
    <property type="term" value="C:mitochondrial inner membrane"/>
    <property type="evidence" value="ECO:0007669"/>
    <property type="project" value="EnsemblFungi"/>
</dbReference>
<protein>
    <recommendedName>
        <fullName evidence="7">TrmE-type G domain-containing protein</fullName>
    </recommendedName>
</protein>
<dbReference type="HAMAP" id="MF_00379">
    <property type="entry name" value="GTPase_MnmE"/>
    <property type="match status" value="1"/>
</dbReference>
<evidence type="ECO:0000256" key="4">
    <source>
        <dbReference type="ARBA" id="ARBA00022741"/>
    </source>
</evidence>
<dbReference type="RefSeq" id="XP_022458052.1">
    <property type="nucleotide sequence ID" value="XM_022604253.1"/>
</dbReference>